<feature type="region of interest" description="Disordered" evidence="1">
    <location>
        <begin position="213"/>
        <end position="248"/>
    </location>
</feature>
<feature type="region of interest" description="Disordered" evidence="1">
    <location>
        <begin position="1"/>
        <end position="29"/>
    </location>
</feature>
<sequence length="754" mass="87751">MPLSKSASTPHTQHFVRTNQSHDKLSRKLSTKERIIGAVDAVQFSRKNYNKRQIMKRSSFAGSLASDDEDGNVSFRRLPSGQHIMDIEDNYKLPSIGGVNPPPQQPEDGEDFSYDAMSLSHKLEVLKQRHELTEVRERAKKAGFRKQSQKMKILREKERRYYIEAKSGGNKNKKKKKKLQDVVKIATGHQESFAQIAVDSMLYEVNKRDSGFGIDDDPSLDETSLGDHSMGEDSMGEDSVGGSSMSPSVGEYSLASQVSQVSMMPLDMRMSTNVTIAKAMARFNKRMEVFERKKLKTEKARAKLLNKVHEKKMKPIRLRRQRRKEKANATWLKTITFLNAAKIMKDKFDQKKALLEKMAEQNDAAVVLQRTISKAKSKIMWAKYMNFHEQVYRSKWVFQMAIRTWRKKKSVGTIKKFLLDHKDQNPMNLMVNKFLTKVKKVQRFVRHFLSCQKQRLDMLGAIWDEIEEKFSKKLAHRMRDARQMKPLKVPKHTKLDSRAVKAYNNTCEMWTIMDRKMEALLQSERDKKHFSNNRNPAMHIKRLSKDEKIRSLRAILKEQRKWHIKNIEDMKNKLLEERKKRALSRYDTEDVSEALNLSSMTGKVEKPEEDPDMVDEDIPLFLFWTTWGTKSELIKYIEKVYHSKYAEIHGDPVMRWKKKMAEEASKREKNKPHAKGPKKVKRRFGVAVMAINMGISTEALGSDDSNFMNKERNAQVVVSAIRNKQRAREVEDLKARAMVQIERGRRHRDIGLKD</sequence>
<protein>
    <submittedName>
        <fullName evidence="2">Uncharacterized protein</fullName>
    </submittedName>
</protein>
<keyword evidence="3" id="KW-1185">Reference proteome</keyword>
<dbReference type="EMBL" id="BRYA01000086">
    <property type="protein sequence ID" value="GMI38485.1"/>
    <property type="molecule type" value="Genomic_DNA"/>
</dbReference>
<name>A0A9W7G767_9STRA</name>
<dbReference type="OrthoDB" id="196356at2759"/>
<accession>A0A9W7G767</accession>
<evidence type="ECO:0000313" key="3">
    <source>
        <dbReference type="Proteomes" id="UP001165065"/>
    </source>
</evidence>
<comment type="caution">
    <text evidence="2">The sequence shown here is derived from an EMBL/GenBank/DDBJ whole genome shotgun (WGS) entry which is preliminary data.</text>
</comment>
<gene>
    <name evidence="2" type="ORF">TrCOL_g8176</name>
</gene>
<proteinExistence type="predicted"/>
<organism evidence="2 3">
    <name type="scientific">Triparma columacea</name>
    <dbReference type="NCBI Taxonomy" id="722753"/>
    <lineage>
        <taxon>Eukaryota</taxon>
        <taxon>Sar</taxon>
        <taxon>Stramenopiles</taxon>
        <taxon>Ochrophyta</taxon>
        <taxon>Bolidophyceae</taxon>
        <taxon>Parmales</taxon>
        <taxon>Triparmaceae</taxon>
        <taxon>Triparma</taxon>
    </lineage>
</organism>
<feature type="compositionally biased region" description="Basic and acidic residues" evidence="1">
    <location>
        <begin position="20"/>
        <end position="29"/>
    </location>
</feature>
<evidence type="ECO:0000313" key="2">
    <source>
        <dbReference type="EMBL" id="GMI38485.1"/>
    </source>
</evidence>
<dbReference type="Proteomes" id="UP001165065">
    <property type="component" value="Unassembled WGS sequence"/>
</dbReference>
<dbReference type="AlphaFoldDB" id="A0A9W7G767"/>
<reference evidence="3" key="1">
    <citation type="journal article" date="2023" name="Commun. Biol.">
        <title>Genome analysis of Parmales, the sister group of diatoms, reveals the evolutionary specialization of diatoms from phago-mixotrophs to photoautotrophs.</title>
        <authorList>
            <person name="Ban H."/>
            <person name="Sato S."/>
            <person name="Yoshikawa S."/>
            <person name="Yamada K."/>
            <person name="Nakamura Y."/>
            <person name="Ichinomiya M."/>
            <person name="Sato N."/>
            <person name="Blanc-Mathieu R."/>
            <person name="Endo H."/>
            <person name="Kuwata A."/>
            <person name="Ogata H."/>
        </authorList>
    </citation>
    <scope>NUCLEOTIDE SEQUENCE [LARGE SCALE GENOMIC DNA]</scope>
</reference>
<feature type="compositionally biased region" description="Polar residues" evidence="1">
    <location>
        <begin position="1"/>
        <end position="19"/>
    </location>
</feature>
<evidence type="ECO:0000256" key="1">
    <source>
        <dbReference type="SAM" id="MobiDB-lite"/>
    </source>
</evidence>